<name>G5Q0Z4_SALMO</name>
<dbReference type="PATRIC" id="fig|913242.3.peg.1341"/>
<organism evidence="3 4">
    <name type="scientific">Salmonella enterica subsp. enterica serovar Montevideo str. S5-403</name>
    <dbReference type="NCBI Taxonomy" id="913242"/>
    <lineage>
        <taxon>Bacteria</taxon>
        <taxon>Pseudomonadati</taxon>
        <taxon>Pseudomonadota</taxon>
        <taxon>Gammaproteobacteria</taxon>
        <taxon>Enterobacterales</taxon>
        <taxon>Enterobacteriaceae</taxon>
        <taxon>Salmonella</taxon>
    </lineage>
</organism>
<evidence type="ECO:0000313" key="3">
    <source>
        <dbReference type="EMBL" id="EHC80823.1"/>
    </source>
</evidence>
<dbReference type="EMBL" id="AFCS01000377">
    <property type="protein sequence ID" value="EHC80823.1"/>
    <property type="molecule type" value="Genomic_DNA"/>
</dbReference>
<reference evidence="3 4" key="1">
    <citation type="journal article" date="2011" name="BMC Genomics">
        <title>Genome sequencing reveals diversification of virulence factor content and possible host adaptation in distinct subpopulations of Salmonella enterica.</title>
        <authorList>
            <person name="den Bakker H.C."/>
            <person name="Moreno Switt A.I."/>
            <person name="Govoni G."/>
            <person name="Cummings C.A."/>
            <person name="Ranieri M.L."/>
            <person name="Degoricija L."/>
            <person name="Hoelzer K."/>
            <person name="Rodriguez-Rivera L.D."/>
            <person name="Brown S."/>
            <person name="Bolchacova E."/>
            <person name="Furtado M.R."/>
            <person name="Wiedmann M."/>
        </authorList>
    </citation>
    <scope>NUCLEOTIDE SEQUENCE [LARGE SCALE GENOMIC DNA]</scope>
    <source>
        <strain evidence="3 4">S5-403</strain>
    </source>
</reference>
<dbReference type="CDD" id="cd22233">
    <property type="entry name" value="RHH_CopAso-like"/>
    <property type="match status" value="1"/>
</dbReference>
<comment type="caution">
    <text evidence="3">The sequence shown here is derived from an EMBL/GenBank/DDBJ whole genome shotgun (WGS) entry which is preliminary data.</text>
</comment>
<dbReference type="FunFam" id="1.10.1220.10:FF:000006">
    <property type="entry name" value="Bifunctional protein PutA"/>
    <property type="match status" value="1"/>
</dbReference>
<protein>
    <submittedName>
        <fullName evidence="3">Proline dehydrogenase</fullName>
    </submittedName>
</protein>
<dbReference type="InterPro" id="IPR013321">
    <property type="entry name" value="Arc_rbn_hlx_hlx"/>
</dbReference>
<dbReference type="GO" id="GO:0006355">
    <property type="term" value="P:regulation of DNA-templated transcription"/>
    <property type="evidence" value="ECO:0007669"/>
    <property type="project" value="InterPro"/>
</dbReference>
<evidence type="ECO:0000259" key="2">
    <source>
        <dbReference type="Pfam" id="PF21775"/>
    </source>
</evidence>
<gene>
    <name evidence="3" type="ORF">LTSEMON_1490</name>
</gene>
<dbReference type="GO" id="GO:0043565">
    <property type="term" value="F:sequence-specific DNA binding"/>
    <property type="evidence" value="ECO:0007669"/>
    <property type="project" value="UniProtKB-ARBA"/>
</dbReference>
<dbReference type="InterPro" id="IPR048798">
    <property type="entry name" value="PutA_RHH"/>
</dbReference>
<dbReference type="Proteomes" id="UP000003221">
    <property type="component" value="Unassembled WGS sequence"/>
</dbReference>
<dbReference type="Gene3D" id="1.10.1220.10">
    <property type="entry name" value="Met repressor-like"/>
    <property type="match status" value="1"/>
</dbReference>
<evidence type="ECO:0000256" key="1">
    <source>
        <dbReference type="SAM" id="MobiDB-lite"/>
    </source>
</evidence>
<feature type="region of interest" description="Disordered" evidence="1">
    <location>
        <begin position="103"/>
        <end position="122"/>
    </location>
</feature>
<dbReference type="SUPFAM" id="SSF47598">
    <property type="entry name" value="Ribbon-helix-helix"/>
    <property type="match status" value="1"/>
</dbReference>
<feature type="domain" description="PutA RHH" evidence="2">
    <location>
        <begin position="11"/>
        <end position="42"/>
    </location>
</feature>
<dbReference type="Pfam" id="PF21775">
    <property type="entry name" value="PutA_1st"/>
    <property type="match status" value="1"/>
</dbReference>
<sequence length="122" mass="13857">MGTTTMGVKLDDATRERIKMAASRIDRTPHWLIKQAIFSYLDKLENSDTLPELPALFAGAARQMKARSRSAARQMKARSRSRRRMSRISPFWSLPNRFFPNPSLAPPSLPPGAARRPMRCQC</sequence>
<evidence type="ECO:0000313" key="4">
    <source>
        <dbReference type="Proteomes" id="UP000003221"/>
    </source>
</evidence>
<proteinExistence type="predicted"/>
<accession>G5Q0Z4</accession>
<dbReference type="InterPro" id="IPR010985">
    <property type="entry name" value="Ribbon_hlx_hlx"/>
</dbReference>
<dbReference type="AlphaFoldDB" id="G5Q0Z4"/>